<evidence type="ECO:0000313" key="2">
    <source>
        <dbReference type="Proteomes" id="UP000241769"/>
    </source>
</evidence>
<feature type="non-terminal residue" evidence="1">
    <location>
        <position position="1"/>
    </location>
</feature>
<gene>
    <name evidence="1" type="ORF">PROFUN_15509</name>
</gene>
<dbReference type="EMBL" id="MDYQ01000443">
    <property type="protein sequence ID" value="PRP74741.1"/>
    <property type="molecule type" value="Genomic_DNA"/>
</dbReference>
<sequence length="249" mass="28348">VSEIQEGMKHALHKEISIDPVPVPVTAEFSISSKDYHFHFSEDDGEYRMTKSQIQLFIEPILKKTFYDGSYAILSPEKGIDICFKKKRRVAKRIFILCPLVHSRDPAAETMGWNVSRPSWSFVASSLESSLASSSLTLVSEIQEGMKHALHKEISIDPVPVPVTAEFSISSKDYHFHFSEDDGEYRMTKSQIQLFIEPILKKTFYDVCYPFSREGDRYLLQEEATGCQGEILVSGVQRFTSTDVSDFNK</sequence>
<dbReference type="AlphaFoldDB" id="A0A2P6MSQ3"/>
<comment type="caution">
    <text evidence="1">The sequence shown here is derived from an EMBL/GenBank/DDBJ whole genome shotgun (WGS) entry which is preliminary data.</text>
</comment>
<dbReference type="InParanoid" id="A0A2P6MSQ3"/>
<keyword evidence="2" id="KW-1185">Reference proteome</keyword>
<name>A0A2P6MSQ3_9EUKA</name>
<accession>A0A2P6MSQ3</accession>
<evidence type="ECO:0000313" key="1">
    <source>
        <dbReference type="EMBL" id="PRP74741.1"/>
    </source>
</evidence>
<reference evidence="1 2" key="1">
    <citation type="journal article" date="2018" name="Genome Biol. Evol.">
        <title>Multiple Roots of Fruiting Body Formation in Amoebozoa.</title>
        <authorList>
            <person name="Hillmann F."/>
            <person name="Forbes G."/>
            <person name="Novohradska S."/>
            <person name="Ferling I."/>
            <person name="Riege K."/>
            <person name="Groth M."/>
            <person name="Westermann M."/>
            <person name="Marz M."/>
            <person name="Spaller T."/>
            <person name="Winckler T."/>
            <person name="Schaap P."/>
            <person name="Glockner G."/>
        </authorList>
    </citation>
    <scope>NUCLEOTIDE SEQUENCE [LARGE SCALE GENOMIC DNA]</scope>
    <source>
        <strain evidence="1 2">Jena</strain>
    </source>
</reference>
<proteinExistence type="predicted"/>
<organism evidence="1 2">
    <name type="scientific">Planoprotostelium fungivorum</name>
    <dbReference type="NCBI Taxonomy" id="1890364"/>
    <lineage>
        <taxon>Eukaryota</taxon>
        <taxon>Amoebozoa</taxon>
        <taxon>Evosea</taxon>
        <taxon>Variosea</taxon>
        <taxon>Cavosteliida</taxon>
        <taxon>Cavosteliaceae</taxon>
        <taxon>Planoprotostelium</taxon>
    </lineage>
</organism>
<dbReference type="Proteomes" id="UP000241769">
    <property type="component" value="Unassembled WGS sequence"/>
</dbReference>
<protein>
    <submittedName>
        <fullName evidence="1">Uncharacterized protein</fullName>
    </submittedName>
</protein>